<gene>
    <name evidence="2" type="ORF">OSB04_005785</name>
</gene>
<keyword evidence="3" id="KW-1185">Reference proteome</keyword>
<reference evidence="2" key="1">
    <citation type="submission" date="2023-03" db="EMBL/GenBank/DDBJ databases">
        <title>Chromosome-scale reference genome and RAD-based genetic map of yellow starthistle (Centaurea solstitialis) reveal putative structural variation and QTLs associated with invader traits.</title>
        <authorList>
            <person name="Reatini B."/>
            <person name="Cang F.A."/>
            <person name="Jiang Q."/>
            <person name="Mckibben M.T.W."/>
            <person name="Barker M.S."/>
            <person name="Rieseberg L.H."/>
            <person name="Dlugosch K.M."/>
        </authorList>
    </citation>
    <scope>NUCLEOTIDE SEQUENCE</scope>
    <source>
        <strain evidence="2">CAN-66</strain>
        <tissue evidence="2">Leaf</tissue>
    </source>
</reference>
<accession>A0AA38TGQ5</accession>
<evidence type="ECO:0000256" key="1">
    <source>
        <dbReference type="SAM" id="MobiDB-lite"/>
    </source>
</evidence>
<name>A0AA38TGQ5_9ASTR</name>
<proteinExistence type="predicted"/>
<dbReference type="Proteomes" id="UP001172457">
    <property type="component" value="Chromosome 2"/>
</dbReference>
<feature type="region of interest" description="Disordered" evidence="1">
    <location>
        <begin position="58"/>
        <end position="130"/>
    </location>
</feature>
<feature type="compositionally biased region" description="Basic and acidic residues" evidence="1">
    <location>
        <begin position="1"/>
        <end position="15"/>
    </location>
</feature>
<comment type="caution">
    <text evidence="2">The sequence shown here is derived from an EMBL/GenBank/DDBJ whole genome shotgun (WGS) entry which is preliminary data.</text>
</comment>
<protein>
    <submittedName>
        <fullName evidence="2">Uncharacterized protein</fullName>
    </submittedName>
</protein>
<evidence type="ECO:0000313" key="2">
    <source>
        <dbReference type="EMBL" id="KAJ9560625.1"/>
    </source>
</evidence>
<feature type="region of interest" description="Disordered" evidence="1">
    <location>
        <begin position="1"/>
        <end position="25"/>
    </location>
</feature>
<evidence type="ECO:0000313" key="3">
    <source>
        <dbReference type="Proteomes" id="UP001172457"/>
    </source>
</evidence>
<dbReference type="AlphaFoldDB" id="A0AA38TGQ5"/>
<sequence length="130" mass="14190">MDLVTKMEDNEEERRGRSHGSNEGFKMTKVPLWTEKSPRFPCWGYPFPVGDRDGYMIKFSGGDGGGGGNGDEDEGPGTGMGMRVPAPNPPHSHAYSFPTPATAPPTPSSTTYRRELHPPLMILTGARRAR</sequence>
<dbReference type="EMBL" id="JARYMX010000002">
    <property type="protein sequence ID" value="KAJ9560625.1"/>
    <property type="molecule type" value="Genomic_DNA"/>
</dbReference>
<organism evidence="2 3">
    <name type="scientific">Centaurea solstitialis</name>
    <name type="common">yellow star-thistle</name>
    <dbReference type="NCBI Taxonomy" id="347529"/>
    <lineage>
        <taxon>Eukaryota</taxon>
        <taxon>Viridiplantae</taxon>
        <taxon>Streptophyta</taxon>
        <taxon>Embryophyta</taxon>
        <taxon>Tracheophyta</taxon>
        <taxon>Spermatophyta</taxon>
        <taxon>Magnoliopsida</taxon>
        <taxon>eudicotyledons</taxon>
        <taxon>Gunneridae</taxon>
        <taxon>Pentapetalae</taxon>
        <taxon>asterids</taxon>
        <taxon>campanulids</taxon>
        <taxon>Asterales</taxon>
        <taxon>Asteraceae</taxon>
        <taxon>Carduoideae</taxon>
        <taxon>Cardueae</taxon>
        <taxon>Centaureinae</taxon>
        <taxon>Centaurea</taxon>
    </lineage>
</organism>